<keyword evidence="4" id="KW-0539">Nucleus</keyword>
<accession>A0A1X2HNE5</accession>
<dbReference type="InterPro" id="IPR038491">
    <property type="entry name" value="Velvet_dom_sf"/>
</dbReference>
<evidence type="ECO:0000256" key="1">
    <source>
        <dbReference type="ARBA" id="ARBA00004123"/>
    </source>
</evidence>
<keyword evidence="3" id="KW-0804">Transcription</keyword>
<dbReference type="STRING" id="13706.A0A1X2HNE5"/>
<keyword evidence="2" id="KW-0805">Transcription regulation</keyword>
<dbReference type="PANTHER" id="PTHR33572">
    <property type="entry name" value="SPORE DEVELOPMENT REGULATOR VOSA"/>
    <property type="match status" value="1"/>
</dbReference>
<dbReference type="InterPro" id="IPR037525">
    <property type="entry name" value="Velvet_dom"/>
</dbReference>
<dbReference type="GO" id="GO:0005634">
    <property type="term" value="C:nucleus"/>
    <property type="evidence" value="ECO:0007669"/>
    <property type="project" value="UniProtKB-SubCell"/>
</dbReference>
<evidence type="ECO:0000313" key="6">
    <source>
        <dbReference type="EMBL" id="ORZ00849.1"/>
    </source>
</evidence>
<dbReference type="Pfam" id="PF11754">
    <property type="entry name" value="Velvet"/>
    <property type="match status" value="2"/>
</dbReference>
<dbReference type="PROSITE" id="PS51821">
    <property type="entry name" value="VELVET"/>
    <property type="match status" value="1"/>
</dbReference>
<gene>
    <name evidence="6" type="ORF">BCR43DRAFT_418359</name>
</gene>
<dbReference type="AlphaFoldDB" id="A0A1X2HNE5"/>
<dbReference type="Gene3D" id="2.60.40.3960">
    <property type="entry name" value="Velvet domain"/>
    <property type="match status" value="2"/>
</dbReference>
<name>A0A1X2HNE5_SYNRA</name>
<evidence type="ECO:0000259" key="5">
    <source>
        <dbReference type="PROSITE" id="PS51821"/>
    </source>
</evidence>
<dbReference type="InParanoid" id="A0A1X2HNE5"/>
<comment type="subcellular location">
    <subcellularLocation>
        <location evidence="1">Nucleus</location>
    </subcellularLocation>
</comment>
<reference evidence="6 7" key="1">
    <citation type="submission" date="2016-07" db="EMBL/GenBank/DDBJ databases">
        <title>Pervasive Adenine N6-methylation of Active Genes in Fungi.</title>
        <authorList>
            <consortium name="DOE Joint Genome Institute"/>
            <person name="Mondo S.J."/>
            <person name="Dannebaum R.O."/>
            <person name="Kuo R.C."/>
            <person name="Labutti K."/>
            <person name="Haridas S."/>
            <person name="Kuo A."/>
            <person name="Salamov A."/>
            <person name="Ahrendt S.R."/>
            <person name="Lipzen A."/>
            <person name="Sullivan W."/>
            <person name="Andreopoulos W.B."/>
            <person name="Clum A."/>
            <person name="Lindquist E."/>
            <person name="Daum C."/>
            <person name="Ramamoorthy G.K."/>
            <person name="Gryganskyi A."/>
            <person name="Culley D."/>
            <person name="Magnuson J.K."/>
            <person name="James T.Y."/>
            <person name="O'Malley M.A."/>
            <person name="Stajich J.E."/>
            <person name="Spatafora J.W."/>
            <person name="Visel A."/>
            <person name="Grigoriev I.V."/>
        </authorList>
    </citation>
    <scope>NUCLEOTIDE SEQUENCE [LARGE SCALE GENOMIC DNA]</scope>
    <source>
        <strain evidence="6 7">NRRL 2496</strain>
    </source>
</reference>
<evidence type="ECO:0000256" key="4">
    <source>
        <dbReference type="ARBA" id="ARBA00023242"/>
    </source>
</evidence>
<sequence length="171" mass="19287">PPLGLSRPSRSDTRYRLDVVQQPVRARCCGFGEKDRRLIDPPPILQLFAENGNGQPVPVTPADSMLFVVQCEIYCEKGHENRMTVLDHNNCPGVFFIFHDLSVRTEGRFRLKFTFIDLAAGEPLTMSTRIQTDVLSEPFTVYTAKKFPGMAESTALSKAFARQGIKINIRR</sequence>
<feature type="non-terminal residue" evidence="6">
    <location>
        <position position="171"/>
    </location>
</feature>
<comment type="caution">
    <text evidence="6">The sequence shown here is derived from an EMBL/GenBank/DDBJ whole genome shotgun (WGS) entry which is preliminary data.</text>
</comment>
<evidence type="ECO:0000256" key="3">
    <source>
        <dbReference type="ARBA" id="ARBA00023163"/>
    </source>
</evidence>
<evidence type="ECO:0000256" key="2">
    <source>
        <dbReference type="ARBA" id="ARBA00023015"/>
    </source>
</evidence>
<dbReference type="OrthoDB" id="3056235at2759"/>
<dbReference type="EMBL" id="MCGN01000002">
    <property type="protein sequence ID" value="ORZ00849.1"/>
    <property type="molecule type" value="Genomic_DNA"/>
</dbReference>
<organism evidence="6 7">
    <name type="scientific">Syncephalastrum racemosum</name>
    <name type="common">Filamentous fungus</name>
    <dbReference type="NCBI Taxonomy" id="13706"/>
    <lineage>
        <taxon>Eukaryota</taxon>
        <taxon>Fungi</taxon>
        <taxon>Fungi incertae sedis</taxon>
        <taxon>Mucoromycota</taxon>
        <taxon>Mucoromycotina</taxon>
        <taxon>Mucoromycetes</taxon>
        <taxon>Mucorales</taxon>
        <taxon>Syncephalastraceae</taxon>
        <taxon>Syncephalastrum</taxon>
    </lineage>
</organism>
<feature type="non-terminal residue" evidence="6">
    <location>
        <position position="1"/>
    </location>
</feature>
<keyword evidence="7" id="KW-1185">Reference proteome</keyword>
<dbReference type="PANTHER" id="PTHR33572:SF3">
    <property type="entry name" value="VELVET COMPLEX SUBUNIT B"/>
    <property type="match status" value="1"/>
</dbReference>
<dbReference type="Proteomes" id="UP000242180">
    <property type="component" value="Unassembled WGS sequence"/>
</dbReference>
<protein>
    <submittedName>
        <fullName evidence="6">Velvet factor</fullName>
    </submittedName>
</protein>
<feature type="domain" description="Velvet" evidence="5">
    <location>
        <begin position="9"/>
        <end position="170"/>
    </location>
</feature>
<evidence type="ECO:0000313" key="7">
    <source>
        <dbReference type="Proteomes" id="UP000242180"/>
    </source>
</evidence>
<proteinExistence type="predicted"/>
<dbReference type="InterPro" id="IPR021740">
    <property type="entry name" value="Velvet"/>
</dbReference>